<proteinExistence type="predicted"/>
<name>A0AC34R5A8_9BILA</name>
<evidence type="ECO:0000313" key="2">
    <source>
        <dbReference type="WBParaSite" id="JU765_v2.g3504.t1"/>
    </source>
</evidence>
<dbReference type="Proteomes" id="UP000887576">
    <property type="component" value="Unplaced"/>
</dbReference>
<reference evidence="2" key="1">
    <citation type="submission" date="2022-11" db="UniProtKB">
        <authorList>
            <consortium name="WormBaseParasite"/>
        </authorList>
    </citation>
    <scope>IDENTIFICATION</scope>
</reference>
<organism evidence="1 2">
    <name type="scientific">Panagrolaimus sp. JU765</name>
    <dbReference type="NCBI Taxonomy" id="591449"/>
    <lineage>
        <taxon>Eukaryota</taxon>
        <taxon>Metazoa</taxon>
        <taxon>Ecdysozoa</taxon>
        <taxon>Nematoda</taxon>
        <taxon>Chromadorea</taxon>
        <taxon>Rhabditida</taxon>
        <taxon>Tylenchina</taxon>
        <taxon>Panagrolaimomorpha</taxon>
        <taxon>Panagrolaimoidea</taxon>
        <taxon>Panagrolaimidae</taxon>
        <taxon>Panagrolaimus</taxon>
    </lineage>
</organism>
<evidence type="ECO:0000313" key="1">
    <source>
        <dbReference type="Proteomes" id="UP000887576"/>
    </source>
</evidence>
<accession>A0AC34R5A8</accession>
<protein>
    <submittedName>
        <fullName evidence="2">UDP-glucuronosyltransferase</fullName>
    </submittedName>
</protein>
<dbReference type="WBParaSite" id="JU765_v2.g3504.t1">
    <property type="protein sequence ID" value="JU765_v2.g3504.t1"/>
    <property type="gene ID" value="JU765_v2.g3504"/>
</dbReference>
<sequence length="357" mass="40496">MAHDVGVPSPPSYVPLEMADAGDRMGFKKRFINVILRALMPIFNSKSLAGPETELFRKFVHPKFPDLRDLAQNCPLVMVNTHELYDFPRPTLGKIINIGGLGMVQKSAPEIKDPYKSKLEKYDSAILFSLGTVANASLMSQQWKHEILNTFASFPSTLFIFRYIGDDLDSKISANVVLNKWLPQNDLLHHPKVKLFITQCGYNSLQEAIHAAKPIIAIPLFGDQKRNANLARKHGFGLILSKSEFSADKLSTSIRLVLTDKNLTESVQKLSKKVINRPFSAEETLIKWTEFLAENKDLSQMNPAGNELSFVEYHNLDVFWCLGFIFVAFAWILFKIIDFLTNAFCIKKQDQEKNKQE</sequence>